<evidence type="ECO:0000313" key="2">
    <source>
        <dbReference type="EMBL" id="QGA70929.1"/>
    </source>
</evidence>
<feature type="compositionally biased region" description="Basic and acidic residues" evidence="1">
    <location>
        <begin position="660"/>
        <end position="678"/>
    </location>
</feature>
<organism evidence="2">
    <name type="scientific">Ahus virus</name>
    <dbReference type="NCBI Taxonomy" id="2651944"/>
    <lineage>
        <taxon>Viruses</taxon>
        <taxon>Riboviria</taxon>
        <taxon>Orthornavirae</taxon>
        <taxon>Duplornaviricota</taxon>
        <taxon>Chrymotiviricetes</taxon>
        <taxon>Ghabrivirales</taxon>
        <taxon>Alphatotivirineae</taxon>
        <taxon>Orthototiviridae</taxon>
        <taxon>Totivirus</taxon>
    </lineage>
</organism>
<feature type="region of interest" description="Disordered" evidence="1">
    <location>
        <begin position="1076"/>
        <end position="1099"/>
    </location>
</feature>
<reference evidence="2" key="1">
    <citation type="journal article" date="2019" name="Viruses">
        <title>Meta-Transcriptomic Comparison of the RNA Viromes of the Mosquito Vectors Culex pipiens and Culex torrentium in Northern Europe.</title>
        <authorList>
            <person name="Pettersson J.H.O."/>
            <person name="Shi M."/>
            <person name="Eden J.-S."/>
            <person name="Holmes E.C."/>
            <person name="Hesson J.C."/>
        </authorList>
    </citation>
    <scope>NUCLEOTIDE SEQUENCE</scope>
    <source>
        <strain evidence="2">OTU52</strain>
    </source>
</reference>
<accession>A0A5Q0TW99</accession>
<feature type="region of interest" description="Disordered" evidence="1">
    <location>
        <begin position="626"/>
        <end position="706"/>
    </location>
</feature>
<feature type="compositionally biased region" description="Gly residues" evidence="1">
    <location>
        <begin position="631"/>
        <end position="641"/>
    </location>
</feature>
<name>A0A5Q0TW99_9VIRU</name>
<protein>
    <submittedName>
        <fullName evidence="2">Uncharacterized protein</fullName>
    </submittedName>
</protein>
<sequence>MLHQKISSVVESRTLVPLGDLADVEPEFPIGKLSELPNSHLSSRSSVFDLSSARARMSFGSLDLTSSLLGYHPQLSMQKIDIGRMWKVGMQELRFVGPLGVPRRDSITLAPVAGPLASEVVDKNVVQAMTLTRALFSEGAGNEAFTVSGRAAIPQLYAHGFNTERYCWRLASMYVTALWADMHGEPLSSLSSDLPAIRTVSTVTAYSGFLGTNTSQVVCLRYEGFADDIAAALPILALAAAAEPAWQCGIALPAVARTWPAMGATMVLYVGAQMAAAANVGAVTPQRVWDAASMWASQHGVLGLLMSMVDDIGMLWLAPDKHGAVLYPAGGLEIPLAPSDMTGCALVPLSHQYVTSVGSSAPPYVDDAHRFFMDGALASMAWQVGYQHWLCCNGLPVMGVLPGTDGLTARLAAELRTRGSVVPAAQAANAVAQQLGMRGTPGLPIVGARGRWFSEKGIGHQKEQVPYWIEWEELAPFTSTLHRTTHLSFLIEPMSASALPRTNVWYEPTAVIGTGDALTAAVSMIVGAGAVLGVAAYDSVAGSVITAPAPTHMTYRGRVSSWSLFDRHEDGRCTYALAVKFPDCDSALLAQHCTAAAAGYKWYVARPQSQDDFGMHSGPPYPALPNSAAGPWGGPRGGWGGDPSCWPKPPHSYGGGGPGEPREGPGSRPDDDSHDRSHGRLPQGPVGADDGPGPEGQGDGTMLSHSAHTQVATVVEEQSSHVIRRPPGDFAAEDTYVVHEGAGAGAGTVYYGVQDTAVEPQQVADAAEYDAANPVTTLPVGLEKAMERLLGICGRMPEVGRLVNAVRGTMTAATGDPTVIGGAAMENAATQAHGYLAAIDLGAVLQIAPMGRRAEALIALGRVCTEMIPSSHSPSAAKMWADEGVRLRTMANGIARCPAVTADELATLAIEAGGVRTLMCTPRQVAMAREHLTPSKVVKLLRAGRNAMALAGMEMSDGSLQVAAADVKAADPSLEEPVLGLGAMDQETLAMLADMCRGLDDPRAMAIDLFPAAPPSLIDEFLRDYVDGPGAIRPPSPGEVSGAGTVRAEDADAHVGNAGGTSVDVLRSCATPWRPRSETASKAASECRSPSLASTKSRLSTGGAAMSEWEVEALADVTGIQSGFGGGGMATLSPQPLARPMPPTVGGSQGPSIAEDVQAAGLIGPIADRLIAHLDQKAQEIRASRPPVPNLPTGVTAEERRQGWRYVYNYTAAGEPRKGKEMLGVWDPNKHLGMFHPVERRVLTKTEASSITWYKEELKKPKGVRDGERIKKLAPLISANPSGLLVTSMASNPQLVCTRSQQRREMLQEIAAEMAGSPMTPDRQGSP</sequence>
<proteinExistence type="predicted"/>
<evidence type="ECO:0000256" key="1">
    <source>
        <dbReference type="SAM" id="MobiDB-lite"/>
    </source>
</evidence>
<dbReference type="EMBL" id="MK440642">
    <property type="protein sequence ID" value="QGA70929.1"/>
    <property type="molecule type" value="Genomic_RNA"/>
</dbReference>